<organism evidence="2 3">
    <name type="scientific">Rhizophlyctis rosea</name>
    <dbReference type="NCBI Taxonomy" id="64517"/>
    <lineage>
        <taxon>Eukaryota</taxon>
        <taxon>Fungi</taxon>
        <taxon>Fungi incertae sedis</taxon>
        <taxon>Chytridiomycota</taxon>
        <taxon>Chytridiomycota incertae sedis</taxon>
        <taxon>Chytridiomycetes</taxon>
        <taxon>Rhizophlyctidales</taxon>
        <taxon>Rhizophlyctidaceae</taxon>
        <taxon>Rhizophlyctis</taxon>
    </lineage>
</organism>
<feature type="compositionally biased region" description="Polar residues" evidence="1">
    <location>
        <begin position="174"/>
        <end position="200"/>
    </location>
</feature>
<feature type="region of interest" description="Disordered" evidence="1">
    <location>
        <begin position="170"/>
        <end position="228"/>
    </location>
</feature>
<feature type="non-terminal residue" evidence="2">
    <location>
        <position position="1"/>
    </location>
</feature>
<reference evidence="2" key="1">
    <citation type="submission" date="2020-05" db="EMBL/GenBank/DDBJ databases">
        <title>Phylogenomic resolution of chytrid fungi.</title>
        <authorList>
            <person name="Stajich J.E."/>
            <person name="Amses K."/>
            <person name="Simmons R."/>
            <person name="Seto K."/>
            <person name="Myers J."/>
            <person name="Bonds A."/>
            <person name="Quandt C.A."/>
            <person name="Barry K."/>
            <person name="Liu P."/>
            <person name="Grigoriev I."/>
            <person name="Longcore J.E."/>
            <person name="James T.Y."/>
        </authorList>
    </citation>
    <scope>NUCLEOTIDE SEQUENCE</scope>
    <source>
        <strain evidence="2">JEL0318</strain>
    </source>
</reference>
<gene>
    <name evidence="2" type="ORF">HK097_005527</name>
</gene>
<evidence type="ECO:0000313" key="2">
    <source>
        <dbReference type="EMBL" id="KAJ3031017.1"/>
    </source>
</evidence>
<feature type="region of interest" description="Disordered" evidence="1">
    <location>
        <begin position="128"/>
        <end position="148"/>
    </location>
</feature>
<feature type="region of interest" description="Disordered" evidence="1">
    <location>
        <begin position="282"/>
        <end position="311"/>
    </location>
</feature>
<sequence length="311" mass="33127">NKLAKGVQGEDGANATSTRMRPSRVAPPAARPTAPMSYGPQGGNPYPPMPGTWSGDAYYEEAYHHPYHHHHHQHHNEGSRISPGYYIKRQSESPEIMYGMTHHRLVQLDSPAGYGAVPIPGVPYGQVGEQDGGSPVHASTETTEEGYNPETSMVPVVAFRSLIAGEDGVDGAEATTTAPSITETVAKQLSPTTIPDSYTEPTVISPPLPTTPSPIPQTSTPTLASHTPHHAVHAHYFHNLTTQSYTPIVIPSSVPSSDSESDQTAPEVFATGIPYPFVEGEEKPLGGVGEEVGESVEVEEEKGLELAGDVM</sequence>
<feature type="compositionally biased region" description="Low complexity" evidence="1">
    <location>
        <begin position="19"/>
        <end position="35"/>
    </location>
</feature>
<feature type="region of interest" description="Disordered" evidence="1">
    <location>
        <begin position="1"/>
        <end position="47"/>
    </location>
</feature>
<evidence type="ECO:0000313" key="3">
    <source>
        <dbReference type="Proteomes" id="UP001212841"/>
    </source>
</evidence>
<proteinExistence type="predicted"/>
<dbReference type="Proteomes" id="UP001212841">
    <property type="component" value="Unassembled WGS sequence"/>
</dbReference>
<feature type="compositionally biased region" description="Acidic residues" evidence="1">
    <location>
        <begin position="291"/>
        <end position="302"/>
    </location>
</feature>
<evidence type="ECO:0000256" key="1">
    <source>
        <dbReference type="SAM" id="MobiDB-lite"/>
    </source>
</evidence>
<name>A0AAD5S0D8_9FUNG</name>
<protein>
    <submittedName>
        <fullName evidence="2">Uncharacterized protein</fullName>
    </submittedName>
</protein>
<accession>A0AAD5S0D8</accession>
<keyword evidence="3" id="KW-1185">Reference proteome</keyword>
<dbReference type="EMBL" id="JADGJD010002590">
    <property type="protein sequence ID" value="KAJ3031017.1"/>
    <property type="molecule type" value="Genomic_DNA"/>
</dbReference>
<dbReference type="AlphaFoldDB" id="A0AAD5S0D8"/>
<feature type="compositionally biased region" description="Pro residues" evidence="1">
    <location>
        <begin position="204"/>
        <end position="215"/>
    </location>
</feature>
<comment type="caution">
    <text evidence="2">The sequence shown here is derived from an EMBL/GenBank/DDBJ whole genome shotgun (WGS) entry which is preliminary data.</text>
</comment>